<evidence type="ECO:0000313" key="4">
    <source>
        <dbReference type="Proteomes" id="UP000278398"/>
    </source>
</evidence>
<sequence length="262" mass="29226">MPVAFAQEPAPNFWDARERLPRPETAEIARLRFLTTVDFPPFNFLDEAGRLSGFHVDLARAICAELSLVDECQIQALPWADLPAALEAGEGEALLAGLSITQQNRSRFAFSRSYLQLPARFVTQRGSTLAEPMDRATAGKRIGVRAGSAHERILRDLFPEVKVVTYSRADWMLGDLREDKTDAVFDDGMRLSFWLAGTDSEDCCRFAGGPYLLPGYLGTGMAIAVRPADDQLVSAFDFALREIDAKGIFEELYLRYFPVSFF</sequence>
<dbReference type="SMART" id="SM00062">
    <property type="entry name" value="PBPb"/>
    <property type="match status" value="1"/>
</dbReference>
<evidence type="ECO:0000259" key="2">
    <source>
        <dbReference type="SMART" id="SM00062"/>
    </source>
</evidence>
<dbReference type="AlphaFoldDB" id="A0A429YZY2"/>
<reference evidence="3 4" key="1">
    <citation type="submission" date="2018-12" db="EMBL/GenBank/DDBJ databases">
        <title>Mesorhizobium carbonis sp. nov., isolated from coal mine water.</title>
        <authorList>
            <person name="Xin W."/>
            <person name="Xu Z."/>
            <person name="Xiang F."/>
            <person name="Zhang J."/>
            <person name="Xi L."/>
            <person name="Liu J."/>
        </authorList>
    </citation>
    <scope>NUCLEOTIDE SEQUENCE [LARGE SCALE GENOMIC DNA]</scope>
    <source>
        <strain evidence="3 4">B2.3</strain>
    </source>
</reference>
<comment type="caution">
    <text evidence="3">The sequence shown here is derived from an EMBL/GenBank/DDBJ whole genome shotgun (WGS) entry which is preliminary data.</text>
</comment>
<dbReference type="Gene3D" id="3.40.190.10">
    <property type="entry name" value="Periplasmic binding protein-like II"/>
    <property type="match status" value="2"/>
</dbReference>
<feature type="domain" description="Solute-binding protein family 3/N-terminal" evidence="2">
    <location>
        <begin position="30"/>
        <end position="260"/>
    </location>
</feature>
<dbReference type="SUPFAM" id="SSF53850">
    <property type="entry name" value="Periplasmic binding protein-like II"/>
    <property type="match status" value="1"/>
</dbReference>
<protein>
    <submittedName>
        <fullName evidence="3">Transporter substrate-binding domain-containing protein</fullName>
    </submittedName>
</protein>
<accession>A0A429YZY2</accession>
<proteinExistence type="predicted"/>
<name>A0A429YZY2_9HYPH</name>
<dbReference type="RefSeq" id="WP_126699226.1">
    <property type="nucleotide sequence ID" value="NZ_RWKW01000030.1"/>
</dbReference>
<dbReference type="InterPro" id="IPR001638">
    <property type="entry name" value="Solute-binding_3/MltF_N"/>
</dbReference>
<keyword evidence="1" id="KW-0732">Signal</keyword>
<evidence type="ECO:0000256" key="1">
    <source>
        <dbReference type="ARBA" id="ARBA00022729"/>
    </source>
</evidence>
<dbReference type="PANTHER" id="PTHR35936">
    <property type="entry name" value="MEMBRANE-BOUND LYTIC MUREIN TRANSGLYCOSYLASE F"/>
    <property type="match status" value="1"/>
</dbReference>
<organism evidence="3 4">
    <name type="scientific">Aquibium carbonis</name>
    <dbReference type="NCBI Taxonomy" id="2495581"/>
    <lineage>
        <taxon>Bacteria</taxon>
        <taxon>Pseudomonadati</taxon>
        <taxon>Pseudomonadota</taxon>
        <taxon>Alphaproteobacteria</taxon>
        <taxon>Hyphomicrobiales</taxon>
        <taxon>Phyllobacteriaceae</taxon>
        <taxon>Aquibium</taxon>
    </lineage>
</organism>
<dbReference type="Proteomes" id="UP000278398">
    <property type="component" value="Unassembled WGS sequence"/>
</dbReference>
<keyword evidence="4" id="KW-1185">Reference proteome</keyword>
<dbReference type="PANTHER" id="PTHR35936:SF35">
    <property type="entry name" value="L-CYSTINE-BINDING PROTEIN TCYJ"/>
    <property type="match status" value="1"/>
</dbReference>
<dbReference type="EMBL" id="RWKW01000030">
    <property type="protein sequence ID" value="RST86898.1"/>
    <property type="molecule type" value="Genomic_DNA"/>
</dbReference>
<dbReference type="OrthoDB" id="9796586at2"/>
<evidence type="ECO:0000313" key="3">
    <source>
        <dbReference type="EMBL" id="RST86898.1"/>
    </source>
</evidence>
<dbReference type="Pfam" id="PF00497">
    <property type="entry name" value="SBP_bac_3"/>
    <property type="match status" value="1"/>
</dbReference>
<gene>
    <name evidence="3" type="ORF">EJC49_08250</name>
</gene>